<proteinExistence type="predicted"/>
<keyword evidence="1" id="KW-0472">Membrane</keyword>
<protein>
    <submittedName>
        <fullName evidence="2">Uncharacterized protein</fullName>
    </submittedName>
</protein>
<reference evidence="2" key="1">
    <citation type="submission" date="2022-06" db="EMBL/GenBank/DDBJ databases">
        <title>Alkalicoccobacillus porphyridii sp. nov., isolated from a marine red alga, Porphyridium purpureum and reclassification of Shouchella plakortidis and Shouchella gibsonii as Alkalicoccobacillus plakortidis comb. nov. and Alkalicoccobacillus gibsonii comb. nov.</title>
        <authorList>
            <person name="Kim K.H."/>
            <person name="Lee J.K."/>
            <person name="Han D.M."/>
            <person name="Baek J.H."/>
            <person name="Jeon C.O."/>
        </authorList>
    </citation>
    <scope>NUCLEOTIDE SEQUENCE</scope>
    <source>
        <strain evidence="2">DSM 19153</strain>
    </source>
</reference>
<feature type="transmembrane region" description="Helical" evidence="1">
    <location>
        <begin position="27"/>
        <end position="45"/>
    </location>
</feature>
<feature type="transmembrane region" description="Helical" evidence="1">
    <location>
        <begin position="113"/>
        <end position="136"/>
    </location>
</feature>
<dbReference type="EMBL" id="JAMQJY010000001">
    <property type="protein sequence ID" value="MCM2676274.1"/>
    <property type="molecule type" value="Genomic_DNA"/>
</dbReference>
<sequence>MSLQIPYLESFNDVTMEQYEYKSMSTFLLQAIALLAILLFVFIRINMVFSLLFKKEWLVLGVTTCLLLFERLFRDRTSDTVLGIDVGYLPQIYFDFGKVAAGEMNYLFLTDSISFTTGMVALLGLVVVVEALLLVISKLISKQRFYS</sequence>
<organism evidence="2 3">
    <name type="scientific">Alkalicoccobacillus plakortidis</name>
    <dbReference type="NCBI Taxonomy" id="444060"/>
    <lineage>
        <taxon>Bacteria</taxon>
        <taxon>Bacillati</taxon>
        <taxon>Bacillota</taxon>
        <taxon>Bacilli</taxon>
        <taxon>Bacillales</taxon>
        <taxon>Bacillaceae</taxon>
        <taxon>Alkalicoccobacillus</taxon>
    </lineage>
</organism>
<comment type="caution">
    <text evidence="2">The sequence shown here is derived from an EMBL/GenBank/DDBJ whole genome shotgun (WGS) entry which is preliminary data.</text>
</comment>
<gene>
    <name evidence="2" type="ORF">NDM98_12720</name>
</gene>
<keyword evidence="3" id="KW-1185">Reference proteome</keyword>
<name>A0ABT0XM23_9BACI</name>
<dbReference type="RefSeq" id="WP_251608192.1">
    <property type="nucleotide sequence ID" value="NZ_JAMQJY010000001.1"/>
</dbReference>
<evidence type="ECO:0000313" key="3">
    <source>
        <dbReference type="Proteomes" id="UP001203665"/>
    </source>
</evidence>
<accession>A0ABT0XM23</accession>
<keyword evidence="1" id="KW-1133">Transmembrane helix</keyword>
<evidence type="ECO:0000256" key="1">
    <source>
        <dbReference type="SAM" id="Phobius"/>
    </source>
</evidence>
<evidence type="ECO:0000313" key="2">
    <source>
        <dbReference type="EMBL" id="MCM2676274.1"/>
    </source>
</evidence>
<keyword evidence="1" id="KW-0812">Transmembrane</keyword>
<dbReference type="Proteomes" id="UP001203665">
    <property type="component" value="Unassembled WGS sequence"/>
</dbReference>